<dbReference type="STRING" id="651561.BBI00_20105"/>
<dbReference type="OrthoDB" id="2972467at2"/>
<proteinExistence type="predicted"/>
<reference evidence="2" key="1">
    <citation type="submission" date="2016-07" db="EMBL/GenBank/DDBJ databases">
        <authorList>
            <person name="Florea S."/>
            <person name="Webb J.S."/>
            <person name="Jaromczyk J."/>
            <person name="Schardl C.L."/>
        </authorList>
    </citation>
    <scope>NUCLEOTIDE SEQUENCE [LARGE SCALE GENOMIC DNA]</scope>
    <source>
        <strain evidence="2">CC-VM-7</strain>
    </source>
</reference>
<dbReference type="Proteomes" id="UP000093432">
    <property type="component" value="Unassembled WGS sequence"/>
</dbReference>
<accession>A0A1B8ZF44</accession>
<protein>
    <recommendedName>
        <fullName evidence="3">RHS repeat-associated core domain-containing protein</fullName>
    </recommendedName>
</protein>
<organism evidence="1 2">
    <name type="scientific">Chryseobacterium arthrosphaerae</name>
    <dbReference type="NCBI Taxonomy" id="651561"/>
    <lineage>
        <taxon>Bacteria</taxon>
        <taxon>Pseudomonadati</taxon>
        <taxon>Bacteroidota</taxon>
        <taxon>Flavobacteriia</taxon>
        <taxon>Flavobacteriales</taxon>
        <taxon>Weeksellaceae</taxon>
        <taxon>Chryseobacterium group</taxon>
        <taxon>Chryseobacterium</taxon>
    </lineage>
</organism>
<sequence length="130" mass="15234">MEGSVFPSTPEWKLDFVATEAGVYSFTENRYIYQYKDHLGNIRVSFAKNSAGTPEITDTNNYYPFGLNHISGQFSTANFGSYYSYKYNTKELQETGMFDYGWRQYMPDLGRWNGPIIRSIYFYESFCLCR</sequence>
<evidence type="ECO:0000313" key="2">
    <source>
        <dbReference type="Proteomes" id="UP000093432"/>
    </source>
</evidence>
<name>A0A1B8ZF44_9FLAO</name>
<evidence type="ECO:0008006" key="3">
    <source>
        <dbReference type="Google" id="ProtNLM"/>
    </source>
</evidence>
<comment type="caution">
    <text evidence="1">The sequence shown here is derived from an EMBL/GenBank/DDBJ whole genome shotgun (WGS) entry which is preliminary data.</text>
</comment>
<dbReference type="Gene3D" id="2.180.10.10">
    <property type="entry name" value="RHS repeat-associated core"/>
    <property type="match status" value="1"/>
</dbReference>
<dbReference type="EMBL" id="MAYG01000023">
    <property type="protein sequence ID" value="OCA70147.1"/>
    <property type="molecule type" value="Genomic_DNA"/>
</dbReference>
<dbReference type="AlphaFoldDB" id="A0A1B8ZF44"/>
<gene>
    <name evidence="1" type="ORF">BBI00_20105</name>
</gene>
<dbReference type="RefSeq" id="WP_065400643.1">
    <property type="nucleotide sequence ID" value="NZ_JAKYXH010000009.1"/>
</dbReference>
<evidence type="ECO:0000313" key="1">
    <source>
        <dbReference type="EMBL" id="OCA70147.1"/>
    </source>
</evidence>